<evidence type="ECO:0000256" key="7">
    <source>
        <dbReference type="ARBA" id="ARBA00022859"/>
    </source>
</evidence>
<accession>A0A443RAV8</accession>
<feature type="domain" description="Reelin" evidence="11">
    <location>
        <begin position="12"/>
        <end position="158"/>
    </location>
</feature>
<dbReference type="InterPro" id="IPR042307">
    <property type="entry name" value="Reeler_sf"/>
</dbReference>
<dbReference type="GO" id="GO:0005576">
    <property type="term" value="C:extracellular region"/>
    <property type="evidence" value="ECO:0007669"/>
    <property type="project" value="UniProtKB-SubCell"/>
</dbReference>
<keyword evidence="5" id="KW-0399">Innate immunity</keyword>
<comment type="subcellular location">
    <subcellularLocation>
        <location evidence="1">Secreted</location>
    </subcellularLocation>
</comment>
<dbReference type="InterPro" id="IPR002861">
    <property type="entry name" value="Reeler_dom"/>
</dbReference>
<feature type="signal peptide" evidence="10">
    <location>
        <begin position="1"/>
        <end position="17"/>
    </location>
</feature>
<evidence type="ECO:0000256" key="4">
    <source>
        <dbReference type="ARBA" id="ARBA00022529"/>
    </source>
</evidence>
<evidence type="ECO:0000256" key="5">
    <source>
        <dbReference type="ARBA" id="ARBA00022588"/>
    </source>
</evidence>
<organism evidence="12 13">
    <name type="scientific">Dinothrombium tinctorium</name>
    <dbReference type="NCBI Taxonomy" id="1965070"/>
    <lineage>
        <taxon>Eukaryota</taxon>
        <taxon>Metazoa</taxon>
        <taxon>Ecdysozoa</taxon>
        <taxon>Arthropoda</taxon>
        <taxon>Chelicerata</taxon>
        <taxon>Arachnida</taxon>
        <taxon>Acari</taxon>
        <taxon>Acariformes</taxon>
        <taxon>Trombidiformes</taxon>
        <taxon>Prostigmata</taxon>
        <taxon>Anystina</taxon>
        <taxon>Parasitengona</taxon>
        <taxon>Trombidioidea</taxon>
        <taxon>Trombidiidae</taxon>
        <taxon>Dinothrombium</taxon>
    </lineage>
</organism>
<evidence type="ECO:0000256" key="10">
    <source>
        <dbReference type="SAM" id="SignalP"/>
    </source>
</evidence>
<evidence type="ECO:0000313" key="12">
    <source>
        <dbReference type="EMBL" id="RWS12380.1"/>
    </source>
</evidence>
<dbReference type="Pfam" id="PF02014">
    <property type="entry name" value="Reeler"/>
    <property type="match status" value="1"/>
</dbReference>
<dbReference type="AlphaFoldDB" id="A0A443RAV8"/>
<dbReference type="InterPro" id="IPR051237">
    <property type="entry name" value="Ferric-chelate_Red/DefProt"/>
</dbReference>
<dbReference type="GO" id="GO:0045087">
    <property type="term" value="P:innate immune response"/>
    <property type="evidence" value="ECO:0007669"/>
    <property type="project" value="UniProtKB-KW"/>
</dbReference>
<proteinExistence type="inferred from homology"/>
<evidence type="ECO:0000256" key="6">
    <source>
        <dbReference type="ARBA" id="ARBA00022729"/>
    </source>
</evidence>
<gene>
    <name evidence="12" type="ORF">B4U79_10506</name>
</gene>
<dbReference type="CDD" id="cd08544">
    <property type="entry name" value="Reeler"/>
    <property type="match status" value="1"/>
</dbReference>
<comment type="caution">
    <text evidence="12">The sequence shown here is derived from an EMBL/GenBank/DDBJ whole genome shotgun (WGS) entry which is preliminary data.</text>
</comment>
<keyword evidence="3" id="KW-0964">Secreted</keyword>
<comment type="similarity">
    <text evidence="2">Belongs to the insect defense protein family.</text>
</comment>
<evidence type="ECO:0000256" key="8">
    <source>
        <dbReference type="ARBA" id="ARBA00023022"/>
    </source>
</evidence>
<name>A0A443RAV8_9ACAR</name>
<dbReference type="STRING" id="1965070.A0A443RAV8"/>
<dbReference type="PROSITE" id="PS51019">
    <property type="entry name" value="REELIN"/>
    <property type="match status" value="1"/>
</dbReference>
<dbReference type="OrthoDB" id="2419613at2759"/>
<dbReference type="PANTHER" id="PTHR45828">
    <property type="entry name" value="CYTOCHROME B561/FERRIC REDUCTASE TRANSMEMBRANE"/>
    <property type="match status" value="1"/>
</dbReference>
<sequence length="158" mass="17115">MLQVTFIVFALLATGYCWPSGAPESTCNTLLPSHGSNRPKPASSSPFTLTQSHDDFEPGERVRVIVKAPDGLAFKGLVVQAYDPLTNLPIGSFQSGRGLKTLDACSAVTHTDKRGKRSATLIWIAPPNARGKVAFRATIVQRFSEFYYGINAEIESKA</sequence>
<keyword evidence="4" id="KW-0929">Antimicrobial</keyword>
<reference evidence="12 13" key="1">
    <citation type="journal article" date="2018" name="Gigascience">
        <title>Genomes of trombidid mites reveal novel predicted allergens and laterally-transferred genes associated with secondary metabolism.</title>
        <authorList>
            <person name="Dong X."/>
            <person name="Chaisiri K."/>
            <person name="Xia D."/>
            <person name="Armstrong S.D."/>
            <person name="Fang Y."/>
            <person name="Donnelly M.J."/>
            <person name="Kadowaki T."/>
            <person name="McGarry J.W."/>
            <person name="Darby A.C."/>
            <person name="Makepeace B.L."/>
        </authorList>
    </citation>
    <scope>NUCLEOTIDE SEQUENCE [LARGE SCALE GENOMIC DNA]</scope>
    <source>
        <strain evidence="12">UoL-WK</strain>
    </source>
</reference>
<evidence type="ECO:0000313" key="13">
    <source>
        <dbReference type="Proteomes" id="UP000285301"/>
    </source>
</evidence>
<dbReference type="GO" id="GO:0042742">
    <property type="term" value="P:defense response to bacterium"/>
    <property type="evidence" value="ECO:0007669"/>
    <property type="project" value="UniProtKB-KW"/>
</dbReference>
<evidence type="ECO:0000256" key="9">
    <source>
        <dbReference type="SAM" id="MobiDB-lite"/>
    </source>
</evidence>
<feature type="region of interest" description="Disordered" evidence="9">
    <location>
        <begin position="29"/>
        <end position="54"/>
    </location>
</feature>
<evidence type="ECO:0000256" key="1">
    <source>
        <dbReference type="ARBA" id="ARBA00004613"/>
    </source>
</evidence>
<dbReference type="Proteomes" id="UP000285301">
    <property type="component" value="Unassembled WGS sequence"/>
</dbReference>
<dbReference type="EMBL" id="NCKU01001338">
    <property type="protein sequence ID" value="RWS12380.1"/>
    <property type="molecule type" value="Genomic_DNA"/>
</dbReference>
<protein>
    <submittedName>
        <fullName evidence="12">Putative defense protein 3-like protein</fullName>
    </submittedName>
</protein>
<evidence type="ECO:0000256" key="3">
    <source>
        <dbReference type="ARBA" id="ARBA00022525"/>
    </source>
</evidence>
<keyword evidence="13" id="KW-1185">Reference proteome</keyword>
<dbReference type="GO" id="GO:0016020">
    <property type="term" value="C:membrane"/>
    <property type="evidence" value="ECO:0007669"/>
    <property type="project" value="TreeGrafter"/>
</dbReference>
<keyword evidence="8" id="KW-0044">Antibiotic</keyword>
<evidence type="ECO:0000256" key="2">
    <source>
        <dbReference type="ARBA" id="ARBA00008501"/>
    </source>
</evidence>
<feature type="compositionally biased region" description="Polar residues" evidence="9">
    <location>
        <begin position="29"/>
        <end position="51"/>
    </location>
</feature>
<evidence type="ECO:0000259" key="11">
    <source>
        <dbReference type="PROSITE" id="PS51019"/>
    </source>
</evidence>
<keyword evidence="6 10" id="KW-0732">Signal</keyword>
<dbReference type="PANTHER" id="PTHR45828:SF9">
    <property type="entry name" value="CELL WALL INTEGRITY AND STRESS RESPONSE COMPONENT 4-LIKE-RELATED"/>
    <property type="match status" value="1"/>
</dbReference>
<keyword evidence="7" id="KW-0391">Immunity</keyword>
<dbReference type="Gene3D" id="2.60.40.4060">
    <property type="entry name" value="Reeler domain"/>
    <property type="match status" value="1"/>
</dbReference>
<feature type="chain" id="PRO_5019066569" evidence="10">
    <location>
        <begin position="18"/>
        <end position="158"/>
    </location>
</feature>